<dbReference type="AlphaFoldDB" id="A0A7G9QDN2"/>
<proteinExistence type="predicted"/>
<name>A0A7G9QDN2_9SPHI</name>
<dbReference type="Gene3D" id="3.90.550.10">
    <property type="entry name" value="Spore Coat Polysaccharide Biosynthesis Protein SpsA, Chain A"/>
    <property type="match status" value="1"/>
</dbReference>
<gene>
    <name evidence="2" type="ORF">H9L23_20470</name>
</gene>
<dbReference type="CDD" id="cd00761">
    <property type="entry name" value="Glyco_tranf_GTA_type"/>
    <property type="match status" value="1"/>
</dbReference>
<dbReference type="SUPFAM" id="SSF53448">
    <property type="entry name" value="Nucleotide-diphospho-sugar transferases"/>
    <property type="match status" value="1"/>
</dbReference>
<dbReference type="Proteomes" id="UP000515806">
    <property type="component" value="Chromosome"/>
</dbReference>
<dbReference type="InterPro" id="IPR029044">
    <property type="entry name" value="Nucleotide-diphossugar_trans"/>
</dbReference>
<evidence type="ECO:0000313" key="2">
    <source>
        <dbReference type="EMBL" id="QNN41457.1"/>
    </source>
</evidence>
<dbReference type="EMBL" id="CP060723">
    <property type="protein sequence ID" value="QNN41457.1"/>
    <property type="molecule type" value="Genomic_DNA"/>
</dbReference>
<protein>
    <submittedName>
        <fullName evidence="2">Glycosyltransferase family 2 protein</fullName>
    </submittedName>
</protein>
<evidence type="ECO:0000313" key="3">
    <source>
        <dbReference type="Proteomes" id="UP000515806"/>
    </source>
</evidence>
<dbReference type="RefSeq" id="WP_187592065.1">
    <property type="nucleotide sequence ID" value="NZ_CP060723.1"/>
</dbReference>
<dbReference type="GO" id="GO:0016758">
    <property type="term" value="F:hexosyltransferase activity"/>
    <property type="evidence" value="ECO:0007669"/>
    <property type="project" value="UniProtKB-ARBA"/>
</dbReference>
<dbReference type="InterPro" id="IPR001173">
    <property type="entry name" value="Glyco_trans_2-like"/>
</dbReference>
<accession>A0A7G9QDN2</accession>
<reference evidence="2 3" key="1">
    <citation type="submission" date="2020-08" db="EMBL/GenBank/DDBJ databases">
        <title>Genome sequence of Pedobacter roseus KACC 11594T.</title>
        <authorList>
            <person name="Hyun D.-W."/>
            <person name="Bae J.-W."/>
        </authorList>
    </citation>
    <scope>NUCLEOTIDE SEQUENCE [LARGE SCALE GENOMIC DNA]</scope>
    <source>
        <strain evidence="2 3">KACC 11594</strain>
    </source>
</reference>
<keyword evidence="2" id="KW-0808">Transferase</keyword>
<dbReference type="KEGG" id="proe:H9L23_20470"/>
<keyword evidence="3" id="KW-1185">Reference proteome</keyword>
<dbReference type="PANTHER" id="PTHR22916:SF3">
    <property type="entry name" value="UDP-GLCNAC:BETAGAL BETA-1,3-N-ACETYLGLUCOSAMINYLTRANSFERASE-LIKE PROTEIN 1"/>
    <property type="match status" value="1"/>
</dbReference>
<dbReference type="PANTHER" id="PTHR22916">
    <property type="entry name" value="GLYCOSYLTRANSFERASE"/>
    <property type="match status" value="1"/>
</dbReference>
<feature type="domain" description="Glycosyltransferase 2-like" evidence="1">
    <location>
        <begin position="6"/>
        <end position="118"/>
    </location>
</feature>
<sequence length="298" mass="34953">MRELQVFISTYNRPDIICNTIDSILNQKGVEFDVIVSDNSTNNQTYELLKSYKDRIKYIKRNLSVNAVEHWNLILGDVTSKYFMIFHDDDIMLDGMLSAIYEAFSNDDEVVAVGSNANTVKNKKIIDTWFLKNNEDTQIISDGTQMAKRYLVKNQIVPFPSYAYKKRVADELKFDPKKGGKYCDVAFLIDVANLGKVKFIAKPLMDYYVHSSQYSFVNEFNERIRLINYIKKCTSINKFNKELRLYRTKNIYEQIRDSGVNFSTLFRNRSIILIKESDYRSYVKLCVLAFFKRLFKRS</sequence>
<dbReference type="Pfam" id="PF00535">
    <property type="entry name" value="Glycos_transf_2"/>
    <property type="match status" value="1"/>
</dbReference>
<evidence type="ECO:0000259" key="1">
    <source>
        <dbReference type="Pfam" id="PF00535"/>
    </source>
</evidence>
<organism evidence="2 3">
    <name type="scientific">Pedobacter roseus</name>
    <dbReference type="NCBI Taxonomy" id="336820"/>
    <lineage>
        <taxon>Bacteria</taxon>
        <taxon>Pseudomonadati</taxon>
        <taxon>Bacteroidota</taxon>
        <taxon>Sphingobacteriia</taxon>
        <taxon>Sphingobacteriales</taxon>
        <taxon>Sphingobacteriaceae</taxon>
        <taxon>Pedobacter</taxon>
    </lineage>
</organism>